<evidence type="ECO:0000313" key="1">
    <source>
        <dbReference type="EMBL" id="TYG41674.1"/>
    </source>
</evidence>
<accession>A0A5D2A9V0</accession>
<dbReference type="Proteomes" id="UP000323506">
    <property type="component" value="Chromosome D12"/>
</dbReference>
<proteinExistence type="predicted"/>
<protein>
    <submittedName>
        <fullName evidence="1">Uncharacterized protein</fullName>
    </submittedName>
</protein>
<organism evidence="1 2">
    <name type="scientific">Gossypium darwinii</name>
    <name type="common">Darwin's cotton</name>
    <name type="synonym">Gossypium barbadense var. darwinii</name>
    <dbReference type="NCBI Taxonomy" id="34276"/>
    <lineage>
        <taxon>Eukaryota</taxon>
        <taxon>Viridiplantae</taxon>
        <taxon>Streptophyta</taxon>
        <taxon>Embryophyta</taxon>
        <taxon>Tracheophyta</taxon>
        <taxon>Spermatophyta</taxon>
        <taxon>Magnoliopsida</taxon>
        <taxon>eudicotyledons</taxon>
        <taxon>Gunneridae</taxon>
        <taxon>Pentapetalae</taxon>
        <taxon>rosids</taxon>
        <taxon>malvids</taxon>
        <taxon>Malvales</taxon>
        <taxon>Malvaceae</taxon>
        <taxon>Malvoideae</taxon>
        <taxon>Gossypium</taxon>
    </lineage>
</organism>
<keyword evidence="2" id="KW-1185">Reference proteome</keyword>
<reference evidence="1 2" key="1">
    <citation type="submission" date="2019-06" db="EMBL/GenBank/DDBJ databases">
        <title>WGS assembly of Gossypium darwinii.</title>
        <authorList>
            <person name="Chen Z.J."/>
            <person name="Sreedasyam A."/>
            <person name="Ando A."/>
            <person name="Song Q."/>
            <person name="De L."/>
            <person name="Hulse-Kemp A."/>
            <person name="Ding M."/>
            <person name="Ye W."/>
            <person name="Kirkbride R."/>
            <person name="Jenkins J."/>
            <person name="Plott C."/>
            <person name="Lovell J."/>
            <person name="Lin Y.-M."/>
            <person name="Vaughn R."/>
            <person name="Liu B."/>
            <person name="Li W."/>
            <person name="Simpson S."/>
            <person name="Scheffler B."/>
            <person name="Saski C."/>
            <person name="Grover C."/>
            <person name="Hu G."/>
            <person name="Conover J."/>
            <person name="Carlson J."/>
            <person name="Shu S."/>
            <person name="Boston L."/>
            <person name="Williams M."/>
            <person name="Peterson D."/>
            <person name="Mcgee K."/>
            <person name="Jones D."/>
            <person name="Wendel J."/>
            <person name="Stelly D."/>
            <person name="Grimwood J."/>
            <person name="Schmutz J."/>
        </authorList>
    </citation>
    <scope>NUCLEOTIDE SEQUENCE [LARGE SCALE GENOMIC DNA]</scope>
    <source>
        <strain evidence="1">1808015.09</strain>
    </source>
</reference>
<evidence type="ECO:0000313" key="2">
    <source>
        <dbReference type="Proteomes" id="UP000323506"/>
    </source>
</evidence>
<gene>
    <name evidence="1" type="ORF">ES288_D12G194400v1</name>
</gene>
<dbReference type="EMBL" id="CM017712">
    <property type="protein sequence ID" value="TYG41674.1"/>
    <property type="molecule type" value="Genomic_DNA"/>
</dbReference>
<sequence>MFSLFVFFGFNTYRAFGWGNRHAFPPYAAGPQPNRRLVTRNAITSRIHSVPNTPTSRNSHSPIQRRLGIPYTFLIFVSFFCPHRFLLLLPSFSYLIRGWFSTCRWGFESQHLHYSFFAT</sequence>
<name>A0A5D2A9V0_GOSDA</name>
<dbReference type="AlphaFoldDB" id="A0A5D2A9V0"/>